<feature type="binding site" evidence="9">
    <location>
        <begin position="100"/>
        <end position="110"/>
    </location>
    <ligand>
        <name>ATP</name>
        <dbReference type="ChEBI" id="CHEBI:30616"/>
    </ligand>
</feature>
<organism evidence="12 13">
    <name type="scientific">Isobaculum melis</name>
    <dbReference type="NCBI Taxonomy" id="142588"/>
    <lineage>
        <taxon>Bacteria</taxon>
        <taxon>Bacillati</taxon>
        <taxon>Bacillota</taxon>
        <taxon>Bacilli</taxon>
        <taxon>Lactobacillales</taxon>
        <taxon>Carnobacteriaceae</taxon>
        <taxon>Isobaculum</taxon>
    </lineage>
</organism>
<evidence type="ECO:0000256" key="5">
    <source>
        <dbReference type="ARBA" id="ARBA00022741"/>
    </source>
</evidence>
<gene>
    <name evidence="9" type="primary">ispE</name>
    <name evidence="12" type="ORF">SAMN04488559_1084</name>
</gene>
<evidence type="ECO:0000313" key="13">
    <source>
        <dbReference type="Proteomes" id="UP000198948"/>
    </source>
</evidence>
<dbReference type="Gene3D" id="3.30.70.890">
    <property type="entry name" value="GHMP kinase, C-terminal domain"/>
    <property type="match status" value="1"/>
</dbReference>
<evidence type="ECO:0000256" key="4">
    <source>
        <dbReference type="ARBA" id="ARBA00022679"/>
    </source>
</evidence>
<keyword evidence="13" id="KW-1185">Reference proteome</keyword>
<keyword evidence="7 9" id="KW-0067">ATP-binding</keyword>
<name>A0A1H9SN84_9LACT</name>
<dbReference type="SUPFAM" id="SSF55060">
    <property type="entry name" value="GHMP Kinase, C-terminal domain"/>
    <property type="match status" value="1"/>
</dbReference>
<dbReference type="InterPro" id="IPR006204">
    <property type="entry name" value="GHMP_kinase_N_dom"/>
</dbReference>
<dbReference type="STRING" id="142588.SAMN04488559_1084"/>
<dbReference type="HAMAP" id="MF_00061">
    <property type="entry name" value="IspE"/>
    <property type="match status" value="1"/>
</dbReference>
<dbReference type="InterPro" id="IPR014721">
    <property type="entry name" value="Ribsml_uS5_D2-typ_fold_subgr"/>
</dbReference>
<dbReference type="GO" id="GO:0050515">
    <property type="term" value="F:4-(cytidine 5'-diphospho)-2-C-methyl-D-erythritol kinase activity"/>
    <property type="evidence" value="ECO:0007669"/>
    <property type="project" value="UniProtKB-UniRule"/>
</dbReference>
<evidence type="ECO:0000256" key="1">
    <source>
        <dbReference type="ARBA" id="ARBA00009684"/>
    </source>
</evidence>
<evidence type="ECO:0000256" key="9">
    <source>
        <dbReference type="HAMAP-Rule" id="MF_00061"/>
    </source>
</evidence>
<dbReference type="Pfam" id="PF00288">
    <property type="entry name" value="GHMP_kinases_N"/>
    <property type="match status" value="1"/>
</dbReference>
<evidence type="ECO:0000256" key="8">
    <source>
        <dbReference type="ARBA" id="ARBA00032554"/>
    </source>
</evidence>
<evidence type="ECO:0000313" key="12">
    <source>
        <dbReference type="EMBL" id="SER85759.1"/>
    </source>
</evidence>
<keyword evidence="9" id="KW-0414">Isoprene biosynthesis</keyword>
<dbReference type="GO" id="GO:0016114">
    <property type="term" value="P:terpenoid biosynthetic process"/>
    <property type="evidence" value="ECO:0007669"/>
    <property type="project" value="UniProtKB-UniRule"/>
</dbReference>
<dbReference type="GO" id="GO:0019288">
    <property type="term" value="P:isopentenyl diphosphate biosynthetic process, methylerythritol 4-phosphate pathway"/>
    <property type="evidence" value="ECO:0007669"/>
    <property type="project" value="UniProtKB-UniRule"/>
</dbReference>
<dbReference type="PANTHER" id="PTHR43527:SF2">
    <property type="entry name" value="4-DIPHOSPHOCYTIDYL-2-C-METHYL-D-ERYTHRITOL KINASE, CHLOROPLASTIC"/>
    <property type="match status" value="1"/>
</dbReference>
<sequence length="289" mass="31809">MNRWKKMEVNVKAPAKINLSLDALYKREDGYHELEMVMTTIDLSDRIRIRKIDEDKIVLKASTGMLPLDKRNHVYQAAKLLKNQFQITQGVEIFIEKNIPISAGLAGGSTDAAATLRGLNELWDLALSLEELAEIGAQVGSDVPYCIYGGTAFVTGRGECIKQIADIPQCWVVLVKPRAGVSTASVFGALSFNKIEHPDTSGMIQAIEAQSYAGMVSCLGNVLEQVTIARHPDIDRIKLKMMQFGADAALMSGSGPTVFCLCEKYSRAQRVYNGLKGFCDEVYLVRSLK</sequence>
<evidence type="ECO:0000256" key="6">
    <source>
        <dbReference type="ARBA" id="ARBA00022777"/>
    </source>
</evidence>
<evidence type="ECO:0000256" key="7">
    <source>
        <dbReference type="ARBA" id="ARBA00022840"/>
    </source>
</evidence>
<dbReference type="NCBIfam" id="TIGR00154">
    <property type="entry name" value="ispE"/>
    <property type="match status" value="1"/>
</dbReference>
<feature type="active site" evidence="9">
    <location>
        <position position="16"/>
    </location>
</feature>
<dbReference type="InterPro" id="IPR004424">
    <property type="entry name" value="IspE"/>
</dbReference>
<protein>
    <recommendedName>
        <fullName evidence="3 9">4-diphosphocytidyl-2-C-methyl-D-erythritol kinase</fullName>
        <shortName evidence="9">CMK</shortName>
        <ecNumber evidence="2 9">2.7.1.148</ecNumber>
    </recommendedName>
    <alternativeName>
        <fullName evidence="8 9">4-(cytidine-5'-diphospho)-2-C-methyl-D-erythritol kinase</fullName>
    </alternativeName>
</protein>
<dbReference type="InterPro" id="IPR020568">
    <property type="entry name" value="Ribosomal_Su5_D2-typ_SF"/>
</dbReference>
<dbReference type="PANTHER" id="PTHR43527">
    <property type="entry name" value="4-DIPHOSPHOCYTIDYL-2-C-METHYL-D-ERYTHRITOL KINASE, CHLOROPLASTIC"/>
    <property type="match status" value="1"/>
</dbReference>
<dbReference type="PIRSF" id="PIRSF010376">
    <property type="entry name" value="IspE"/>
    <property type="match status" value="1"/>
</dbReference>
<keyword evidence="6 9" id="KW-0418">Kinase</keyword>
<feature type="domain" description="GHMP kinase N-terminal" evidence="10">
    <location>
        <begin position="72"/>
        <end position="150"/>
    </location>
</feature>
<dbReference type="FunFam" id="3.30.70.890:FF:000006">
    <property type="entry name" value="4-diphosphocytidyl-2-C-methyl-D-erythritol kinase"/>
    <property type="match status" value="1"/>
</dbReference>
<dbReference type="EMBL" id="FOHA01000008">
    <property type="protein sequence ID" value="SER85759.1"/>
    <property type="molecule type" value="Genomic_DNA"/>
</dbReference>
<dbReference type="Pfam" id="PF08544">
    <property type="entry name" value="GHMP_kinases_C"/>
    <property type="match status" value="1"/>
</dbReference>
<dbReference type="InterPro" id="IPR013750">
    <property type="entry name" value="GHMP_kinase_C_dom"/>
</dbReference>
<reference evidence="12 13" key="1">
    <citation type="submission" date="2016-10" db="EMBL/GenBank/DDBJ databases">
        <authorList>
            <person name="de Groot N.N."/>
        </authorList>
    </citation>
    <scope>NUCLEOTIDE SEQUENCE [LARGE SCALE GENOMIC DNA]</scope>
    <source>
        <strain evidence="12 13">DSM 13760</strain>
    </source>
</reference>
<dbReference type="AlphaFoldDB" id="A0A1H9SN84"/>
<proteinExistence type="inferred from homology"/>
<feature type="domain" description="GHMP kinase C-terminal" evidence="11">
    <location>
        <begin position="205"/>
        <end position="278"/>
    </location>
</feature>
<dbReference type="InterPro" id="IPR036554">
    <property type="entry name" value="GHMP_kinase_C_sf"/>
</dbReference>
<comment type="pathway">
    <text evidence="9">Isoprenoid biosynthesis; isopentenyl diphosphate biosynthesis via DXP pathway; isopentenyl diphosphate from 1-deoxy-D-xylulose 5-phosphate: step 3/6.</text>
</comment>
<dbReference type="NCBIfam" id="NF011202">
    <property type="entry name" value="PRK14608.1"/>
    <property type="match status" value="1"/>
</dbReference>
<dbReference type="FunFam" id="3.30.230.10:FF:000029">
    <property type="entry name" value="4-diphosphocytidyl-2-C-methyl-D-erythritol kinase"/>
    <property type="match status" value="1"/>
</dbReference>
<evidence type="ECO:0000256" key="2">
    <source>
        <dbReference type="ARBA" id="ARBA00012052"/>
    </source>
</evidence>
<evidence type="ECO:0000259" key="10">
    <source>
        <dbReference type="Pfam" id="PF00288"/>
    </source>
</evidence>
<dbReference type="UniPathway" id="UPA00056">
    <property type="reaction ID" value="UER00094"/>
</dbReference>
<dbReference type="GO" id="GO:0005524">
    <property type="term" value="F:ATP binding"/>
    <property type="evidence" value="ECO:0007669"/>
    <property type="project" value="UniProtKB-UniRule"/>
</dbReference>
<comment type="similarity">
    <text evidence="1 9">Belongs to the GHMP kinase family. IspE subfamily.</text>
</comment>
<keyword evidence="5 9" id="KW-0547">Nucleotide-binding</keyword>
<evidence type="ECO:0000256" key="3">
    <source>
        <dbReference type="ARBA" id="ARBA00017473"/>
    </source>
</evidence>
<dbReference type="SUPFAM" id="SSF54211">
    <property type="entry name" value="Ribosomal protein S5 domain 2-like"/>
    <property type="match status" value="1"/>
</dbReference>
<feature type="active site" evidence="9">
    <location>
        <position position="142"/>
    </location>
</feature>
<dbReference type="Proteomes" id="UP000198948">
    <property type="component" value="Unassembled WGS sequence"/>
</dbReference>
<comment type="catalytic activity">
    <reaction evidence="9">
        <text>4-CDP-2-C-methyl-D-erythritol + ATP = 4-CDP-2-C-methyl-D-erythritol 2-phosphate + ADP + H(+)</text>
        <dbReference type="Rhea" id="RHEA:18437"/>
        <dbReference type="ChEBI" id="CHEBI:15378"/>
        <dbReference type="ChEBI" id="CHEBI:30616"/>
        <dbReference type="ChEBI" id="CHEBI:57823"/>
        <dbReference type="ChEBI" id="CHEBI:57919"/>
        <dbReference type="ChEBI" id="CHEBI:456216"/>
        <dbReference type="EC" id="2.7.1.148"/>
    </reaction>
</comment>
<dbReference type="Gene3D" id="3.30.230.10">
    <property type="match status" value="1"/>
</dbReference>
<keyword evidence="4 9" id="KW-0808">Transferase</keyword>
<evidence type="ECO:0000259" key="11">
    <source>
        <dbReference type="Pfam" id="PF08544"/>
    </source>
</evidence>
<dbReference type="EC" id="2.7.1.148" evidence="2 9"/>
<accession>A0A1H9SN84</accession>
<comment type="function">
    <text evidence="9">Catalyzes the phosphorylation of the position 2 hydroxy group of 4-diphosphocytidyl-2C-methyl-D-erythritol.</text>
</comment>